<feature type="compositionally biased region" description="Gly residues" evidence="1">
    <location>
        <begin position="193"/>
        <end position="218"/>
    </location>
</feature>
<reference evidence="3" key="1">
    <citation type="journal article" date="2016" name="Nat. Commun.">
        <title>The Gonium pectorale genome demonstrates co-option of cell cycle regulation during the evolution of multicellularity.</title>
        <authorList>
            <person name="Hanschen E.R."/>
            <person name="Marriage T.N."/>
            <person name="Ferris P.J."/>
            <person name="Hamaji T."/>
            <person name="Toyoda A."/>
            <person name="Fujiyama A."/>
            <person name="Neme R."/>
            <person name="Noguchi H."/>
            <person name="Minakuchi Y."/>
            <person name="Suzuki M."/>
            <person name="Kawai-Toyooka H."/>
            <person name="Smith D.R."/>
            <person name="Sparks H."/>
            <person name="Anderson J."/>
            <person name="Bakaric R."/>
            <person name="Luria V."/>
            <person name="Karger A."/>
            <person name="Kirschner M.W."/>
            <person name="Durand P.M."/>
            <person name="Michod R.E."/>
            <person name="Nozaki H."/>
            <person name="Olson B.J."/>
        </authorList>
    </citation>
    <scope>NUCLEOTIDE SEQUENCE [LARGE SCALE GENOMIC DNA]</scope>
    <source>
        <strain evidence="3">NIES-2863</strain>
    </source>
</reference>
<dbReference type="STRING" id="33097.A0A150GQ01"/>
<dbReference type="GO" id="GO:1990112">
    <property type="term" value="C:RQC complex"/>
    <property type="evidence" value="ECO:0007669"/>
    <property type="project" value="TreeGrafter"/>
</dbReference>
<feature type="compositionally biased region" description="Acidic residues" evidence="1">
    <location>
        <begin position="50"/>
        <end position="63"/>
    </location>
</feature>
<dbReference type="Proteomes" id="UP000075714">
    <property type="component" value="Unassembled WGS sequence"/>
</dbReference>
<proteinExistence type="predicted"/>
<accession>A0A150GQ01</accession>
<feature type="region of interest" description="Disordered" evidence="1">
    <location>
        <begin position="710"/>
        <end position="729"/>
    </location>
</feature>
<evidence type="ECO:0000313" key="2">
    <source>
        <dbReference type="EMBL" id="KXZ51917.1"/>
    </source>
</evidence>
<evidence type="ECO:0000313" key="3">
    <source>
        <dbReference type="Proteomes" id="UP000075714"/>
    </source>
</evidence>
<feature type="region of interest" description="Disordered" evidence="1">
    <location>
        <begin position="518"/>
        <end position="539"/>
    </location>
</feature>
<dbReference type="EMBL" id="LSYV01000012">
    <property type="protein sequence ID" value="KXZ51917.1"/>
    <property type="molecule type" value="Genomic_DNA"/>
</dbReference>
<dbReference type="AlphaFoldDB" id="A0A150GQ01"/>
<evidence type="ECO:0000256" key="1">
    <source>
        <dbReference type="SAM" id="MobiDB-lite"/>
    </source>
</evidence>
<evidence type="ECO:0008006" key="4">
    <source>
        <dbReference type="Google" id="ProtNLM"/>
    </source>
</evidence>
<feature type="compositionally biased region" description="Low complexity" evidence="1">
    <location>
        <begin position="154"/>
        <end position="163"/>
    </location>
</feature>
<feature type="compositionally biased region" description="Gly residues" evidence="1">
    <location>
        <begin position="713"/>
        <end position="724"/>
    </location>
</feature>
<feature type="compositionally biased region" description="Low complexity" evidence="1">
    <location>
        <begin position="757"/>
        <end position="779"/>
    </location>
</feature>
<feature type="region of interest" description="Disordered" evidence="1">
    <location>
        <begin position="190"/>
        <end position="218"/>
    </location>
</feature>
<organism evidence="2 3">
    <name type="scientific">Gonium pectorale</name>
    <name type="common">Green alga</name>
    <dbReference type="NCBI Taxonomy" id="33097"/>
    <lineage>
        <taxon>Eukaryota</taxon>
        <taxon>Viridiplantae</taxon>
        <taxon>Chlorophyta</taxon>
        <taxon>core chlorophytes</taxon>
        <taxon>Chlorophyceae</taxon>
        <taxon>CS clade</taxon>
        <taxon>Chlamydomonadales</taxon>
        <taxon>Volvocaceae</taxon>
        <taxon>Gonium</taxon>
    </lineage>
</organism>
<dbReference type="Pfam" id="PF04910">
    <property type="entry name" value="Tcf25"/>
    <property type="match status" value="1"/>
</dbReference>
<dbReference type="PANTHER" id="PTHR22684">
    <property type="entry name" value="NULP1-RELATED"/>
    <property type="match status" value="1"/>
</dbReference>
<feature type="compositionally biased region" description="Gly residues" evidence="1">
    <location>
        <begin position="139"/>
        <end position="153"/>
    </location>
</feature>
<feature type="compositionally biased region" description="Acidic residues" evidence="1">
    <location>
        <begin position="25"/>
        <end position="35"/>
    </location>
</feature>
<keyword evidence="3" id="KW-1185">Reference proteome</keyword>
<dbReference type="PANTHER" id="PTHR22684:SF0">
    <property type="entry name" value="RIBOSOME QUALITY CONTROL COMPLEX SUBUNIT TCF25"/>
    <property type="match status" value="1"/>
</dbReference>
<feature type="compositionally biased region" description="Acidic residues" evidence="1">
    <location>
        <begin position="781"/>
        <end position="796"/>
    </location>
</feature>
<comment type="caution">
    <text evidence="2">The sequence shown here is derived from an EMBL/GenBank/DDBJ whole genome shotgun (WGS) entry which is preliminary data.</text>
</comment>
<feature type="compositionally biased region" description="Basic residues" evidence="1">
    <location>
        <begin position="109"/>
        <end position="118"/>
    </location>
</feature>
<dbReference type="OrthoDB" id="205993at2759"/>
<feature type="region of interest" description="Disordered" evidence="1">
    <location>
        <begin position="1"/>
        <end position="166"/>
    </location>
</feature>
<feature type="region of interest" description="Disordered" evidence="1">
    <location>
        <begin position="757"/>
        <end position="804"/>
    </location>
</feature>
<sequence>MATRHLRRLQEQAASVRVAAGKDGDDGDSEEEQEEDVRGPQKPFNPFDLLSDDDEPAQEAEASDQDRDVDQDGAQSQSQPRPESRTQPPPEPSQPHAAGGGGAVAGSSKSKKKKKKGGKQGGKQAADGSEDDAAPGPGPGGKAGGGAKGGKGAKGAAAAGGAATPRAVEEDIDAILRELNITTTAGAAASAAAGGGGAGPSGGDAGGAGPSTSGAGGGVAAAAGPSVLCVDMKGLRGDEELRRIFGSDVVAAVDRQDRAAAAEARRFGAAARGMGGPAGRRRGLGLKRGWLVAPKEHWPPCEGGLSMVTAGTKGGVPLFRYVHSPAYRDTQARFYRCQASYDPATIAALLQQAPYHADSLLAMHDLYRHMGENSYAEEMLDRALWALEAAWHPSFQPATATCRLDYGVEENRPLFGALFRHVQALSRRGCHRSALECCKLLLALEPEDPLGGLLLLDYLALRAGRYDWLQRFVLTFEGNRSLALLPNYAFALPMAAARAQQEAGAAAAASASSSPSAAAARAQPGASSSGSGAGGSASSPHDQLVSALLLHPLVLPGLVAKLQDKGAAKEPYWNELLSRRLFSGAGDGGSASLSHLAGLYVERSAELWKPPELLALLRAAAEEAADVAEGKRPPAGGATAADWAAVARESFPPSASNEYRHLRLADFSDVVNALPREEVEAAVAGGGAMGDVEDALADLQEQMILAAQERGPAGAGGGGGGGGAAPVPEEQLRGANPLLMLLRSLLPWVNAGQQPDYAADDAPAGAGGAAAAAAQQLAPEPEPEYDDEDGHLDDEEGVVRRVRR</sequence>
<gene>
    <name evidence="2" type="ORF">GPECTOR_11g44</name>
</gene>
<protein>
    <recommendedName>
        <fullName evidence="4">Transcription factor 25</fullName>
    </recommendedName>
</protein>
<name>A0A150GQ01_GONPE</name>
<dbReference type="InterPro" id="IPR006994">
    <property type="entry name" value="TCF25/Rqc1"/>
</dbReference>